<evidence type="ECO:0000313" key="5">
    <source>
        <dbReference type="Proteomes" id="UP000229681"/>
    </source>
</evidence>
<dbReference type="AlphaFoldDB" id="A0A2M8PEE0"/>
<dbReference type="PANTHER" id="PTHR43046">
    <property type="entry name" value="GDP-MANNOSE MANNOSYL HYDROLASE"/>
    <property type="match status" value="1"/>
</dbReference>
<dbReference type="CDD" id="cd02883">
    <property type="entry name" value="NUDIX_Hydrolase"/>
    <property type="match status" value="1"/>
</dbReference>
<evidence type="ECO:0000259" key="3">
    <source>
        <dbReference type="PROSITE" id="PS51462"/>
    </source>
</evidence>
<organism evidence="4 5">
    <name type="scientific">Candidatus Thermofonsia Clade 1 bacterium</name>
    <dbReference type="NCBI Taxonomy" id="2364210"/>
    <lineage>
        <taxon>Bacteria</taxon>
        <taxon>Bacillati</taxon>
        <taxon>Chloroflexota</taxon>
        <taxon>Candidatus Thermofontia</taxon>
        <taxon>Candidatus Thermofonsia Clade 1</taxon>
    </lineage>
</organism>
<comment type="cofactor">
    <cofactor evidence="1">
        <name>Mg(2+)</name>
        <dbReference type="ChEBI" id="CHEBI:18420"/>
    </cofactor>
</comment>
<dbReference type="Proteomes" id="UP000229681">
    <property type="component" value="Unassembled WGS sequence"/>
</dbReference>
<evidence type="ECO:0000256" key="1">
    <source>
        <dbReference type="ARBA" id="ARBA00001946"/>
    </source>
</evidence>
<accession>A0A2M8PEE0</accession>
<dbReference type="PANTHER" id="PTHR43046:SF14">
    <property type="entry name" value="MUTT_NUDIX FAMILY PROTEIN"/>
    <property type="match status" value="1"/>
</dbReference>
<dbReference type="SUPFAM" id="SSF55811">
    <property type="entry name" value="Nudix"/>
    <property type="match status" value="1"/>
</dbReference>
<dbReference type="InterPro" id="IPR015797">
    <property type="entry name" value="NUDIX_hydrolase-like_dom_sf"/>
</dbReference>
<protein>
    <recommendedName>
        <fullName evidence="3">Nudix hydrolase domain-containing protein</fullName>
    </recommendedName>
</protein>
<keyword evidence="2" id="KW-0378">Hydrolase</keyword>
<dbReference type="GO" id="GO:0016787">
    <property type="term" value="F:hydrolase activity"/>
    <property type="evidence" value="ECO:0007669"/>
    <property type="project" value="UniProtKB-KW"/>
</dbReference>
<dbReference type="Pfam" id="PF00293">
    <property type="entry name" value="NUDIX"/>
    <property type="match status" value="1"/>
</dbReference>
<dbReference type="EMBL" id="PGTM01000102">
    <property type="protein sequence ID" value="PJF35871.1"/>
    <property type="molecule type" value="Genomic_DNA"/>
</dbReference>
<evidence type="ECO:0000313" key="4">
    <source>
        <dbReference type="EMBL" id="PJF35871.1"/>
    </source>
</evidence>
<evidence type="ECO:0000256" key="2">
    <source>
        <dbReference type="ARBA" id="ARBA00022801"/>
    </source>
</evidence>
<proteinExistence type="predicted"/>
<dbReference type="InterPro" id="IPR000086">
    <property type="entry name" value="NUDIX_hydrolase_dom"/>
</dbReference>
<comment type="caution">
    <text evidence="4">The sequence shown here is derived from an EMBL/GenBank/DDBJ whole genome shotgun (WGS) entry which is preliminary data.</text>
</comment>
<dbReference type="PROSITE" id="PS51462">
    <property type="entry name" value="NUDIX"/>
    <property type="match status" value="1"/>
</dbReference>
<name>A0A2M8PEE0_9CHLR</name>
<sequence length="146" mass="16609">MSATMRSPAVRAVLFYENRFLLVQHHNCLPETVGKWGLPGGRVEASDASLVAALHRELYEEFAMSAEIIGFVAMYTYRERAHHVYFARPRNLNFVIDRNEILNITWWTLAEVMQCHAKGNLHAGFELAAIRASLARYGDQIRSDTA</sequence>
<feature type="domain" description="Nudix hydrolase" evidence="3">
    <location>
        <begin position="5"/>
        <end position="134"/>
    </location>
</feature>
<dbReference type="Gene3D" id="3.90.79.10">
    <property type="entry name" value="Nucleoside Triphosphate Pyrophosphohydrolase"/>
    <property type="match status" value="1"/>
</dbReference>
<reference evidence="4 5" key="1">
    <citation type="submission" date="2017-11" db="EMBL/GenBank/DDBJ databases">
        <title>Evolution of Phototrophy in the Chloroflexi Phylum Driven by Horizontal Gene Transfer.</title>
        <authorList>
            <person name="Ward L.M."/>
            <person name="Hemp J."/>
            <person name="Shih P.M."/>
            <person name="Mcglynn S.E."/>
            <person name="Fischer W."/>
        </authorList>
    </citation>
    <scope>NUCLEOTIDE SEQUENCE [LARGE SCALE GENOMIC DNA]</scope>
    <source>
        <strain evidence="4">JP3_13</strain>
    </source>
</reference>
<gene>
    <name evidence="4" type="ORF">CUN49_08360</name>
</gene>